<dbReference type="Proteomes" id="UP001367508">
    <property type="component" value="Unassembled WGS sequence"/>
</dbReference>
<keyword evidence="3" id="KW-1185">Reference proteome</keyword>
<dbReference type="EMBL" id="JAYMYQ010000004">
    <property type="protein sequence ID" value="KAK7336161.1"/>
    <property type="molecule type" value="Genomic_DNA"/>
</dbReference>
<name>A0AAN9LI97_CANGL</name>
<organism evidence="2 3">
    <name type="scientific">Canavalia gladiata</name>
    <name type="common">Sword bean</name>
    <name type="synonym">Dolichos gladiatus</name>
    <dbReference type="NCBI Taxonomy" id="3824"/>
    <lineage>
        <taxon>Eukaryota</taxon>
        <taxon>Viridiplantae</taxon>
        <taxon>Streptophyta</taxon>
        <taxon>Embryophyta</taxon>
        <taxon>Tracheophyta</taxon>
        <taxon>Spermatophyta</taxon>
        <taxon>Magnoliopsida</taxon>
        <taxon>eudicotyledons</taxon>
        <taxon>Gunneridae</taxon>
        <taxon>Pentapetalae</taxon>
        <taxon>rosids</taxon>
        <taxon>fabids</taxon>
        <taxon>Fabales</taxon>
        <taxon>Fabaceae</taxon>
        <taxon>Papilionoideae</taxon>
        <taxon>50 kb inversion clade</taxon>
        <taxon>NPAAA clade</taxon>
        <taxon>indigoferoid/millettioid clade</taxon>
        <taxon>Phaseoleae</taxon>
        <taxon>Canavalia</taxon>
    </lineage>
</organism>
<evidence type="ECO:0000313" key="2">
    <source>
        <dbReference type="EMBL" id="KAK7336161.1"/>
    </source>
</evidence>
<protein>
    <submittedName>
        <fullName evidence="2">Uncharacterized protein</fullName>
    </submittedName>
</protein>
<evidence type="ECO:0000256" key="1">
    <source>
        <dbReference type="SAM" id="MobiDB-lite"/>
    </source>
</evidence>
<reference evidence="2 3" key="1">
    <citation type="submission" date="2024-01" db="EMBL/GenBank/DDBJ databases">
        <title>The genomes of 5 underutilized Papilionoideae crops provide insights into root nodulation and disease resistanc.</title>
        <authorList>
            <person name="Jiang F."/>
        </authorList>
    </citation>
    <scope>NUCLEOTIDE SEQUENCE [LARGE SCALE GENOMIC DNA]</scope>
    <source>
        <strain evidence="2">LVBAO_FW01</strain>
        <tissue evidence="2">Leaves</tissue>
    </source>
</reference>
<dbReference type="AlphaFoldDB" id="A0AAN9LI97"/>
<feature type="region of interest" description="Disordered" evidence="1">
    <location>
        <begin position="1"/>
        <end position="24"/>
    </location>
</feature>
<accession>A0AAN9LI97</accession>
<proteinExistence type="predicted"/>
<sequence>MGRELVVDRGQREGELKGEKREELNAFHEVPFGLEGGSVPISETEPKLGEAEEPLVNPCMNRSRTNEPQTLLPEISCPSCPHKPKRHLRLLRLHHLPTLIPNMDSQITLFLSPSLLFPHHSTSLSDLSRSPITQAHRLQLHKILVDLPKR</sequence>
<comment type="caution">
    <text evidence="2">The sequence shown here is derived from an EMBL/GenBank/DDBJ whole genome shotgun (WGS) entry which is preliminary data.</text>
</comment>
<evidence type="ECO:0000313" key="3">
    <source>
        <dbReference type="Proteomes" id="UP001367508"/>
    </source>
</evidence>
<gene>
    <name evidence="2" type="ORF">VNO77_16694</name>
</gene>